<dbReference type="PANTHER" id="PTHR48106:SF13">
    <property type="entry name" value="QUINONE OXIDOREDUCTASE-RELATED"/>
    <property type="match status" value="1"/>
</dbReference>
<dbReference type="EMBL" id="FNTD01000004">
    <property type="protein sequence ID" value="SED92807.1"/>
    <property type="molecule type" value="Genomic_DNA"/>
</dbReference>
<dbReference type="Proteomes" id="UP000182375">
    <property type="component" value="Unassembled WGS sequence"/>
</dbReference>
<dbReference type="SUPFAM" id="SSF51735">
    <property type="entry name" value="NAD(P)-binding Rossmann-fold domains"/>
    <property type="match status" value="1"/>
</dbReference>
<evidence type="ECO:0000313" key="5">
    <source>
        <dbReference type="Proteomes" id="UP000182375"/>
    </source>
</evidence>
<dbReference type="Gene3D" id="3.40.50.720">
    <property type="entry name" value="NAD(P)-binding Rossmann-like Domain"/>
    <property type="match status" value="1"/>
</dbReference>
<reference evidence="4 5" key="1">
    <citation type="submission" date="2016-10" db="EMBL/GenBank/DDBJ databases">
        <authorList>
            <person name="de Groot N.N."/>
        </authorList>
    </citation>
    <scope>NUCLEOTIDE SEQUENCE [LARGE SCALE GENOMIC DNA]</scope>
    <source>
        <strain evidence="4 5">DSM 40306</strain>
    </source>
</reference>
<keyword evidence="2" id="KW-0560">Oxidoreductase</keyword>
<evidence type="ECO:0000313" key="4">
    <source>
        <dbReference type="EMBL" id="SED92807.1"/>
    </source>
</evidence>
<gene>
    <name evidence="4" type="ORF">SAMN04490357_6343</name>
</gene>
<dbReference type="Gene3D" id="3.90.180.10">
    <property type="entry name" value="Medium-chain alcohol dehydrogenases, catalytic domain"/>
    <property type="match status" value="1"/>
</dbReference>
<proteinExistence type="predicted"/>
<dbReference type="InterPro" id="IPR036291">
    <property type="entry name" value="NAD(P)-bd_dom_sf"/>
</dbReference>
<accession>A0A1H5ENS6</accession>
<dbReference type="InterPro" id="IPR020843">
    <property type="entry name" value="ER"/>
</dbReference>
<dbReference type="GO" id="GO:0070402">
    <property type="term" value="F:NADPH binding"/>
    <property type="evidence" value="ECO:0007669"/>
    <property type="project" value="TreeGrafter"/>
</dbReference>
<keyword evidence="1" id="KW-0521">NADP</keyword>
<dbReference type="Pfam" id="PF13602">
    <property type="entry name" value="ADH_zinc_N_2"/>
    <property type="match status" value="1"/>
</dbReference>
<dbReference type="GO" id="GO:0035925">
    <property type="term" value="F:mRNA 3'-UTR AU-rich region binding"/>
    <property type="evidence" value="ECO:0007669"/>
    <property type="project" value="TreeGrafter"/>
</dbReference>
<feature type="domain" description="Enoyl reductase (ER)" evidence="3">
    <location>
        <begin position="32"/>
        <end position="325"/>
    </location>
</feature>
<dbReference type="AlphaFoldDB" id="A0A1H5ENS6"/>
<dbReference type="SUPFAM" id="SSF50129">
    <property type="entry name" value="GroES-like"/>
    <property type="match status" value="1"/>
</dbReference>
<name>A0A1H5ENS6_9ACTN</name>
<dbReference type="InterPro" id="IPR011032">
    <property type="entry name" value="GroES-like_sf"/>
</dbReference>
<dbReference type="GO" id="GO:0003960">
    <property type="term" value="F:quinone reductase (NADPH) activity"/>
    <property type="evidence" value="ECO:0007669"/>
    <property type="project" value="TreeGrafter"/>
</dbReference>
<evidence type="ECO:0000259" key="3">
    <source>
        <dbReference type="SMART" id="SM00829"/>
    </source>
</evidence>
<dbReference type="Pfam" id="PF08240">
    <property type="entry name" value="ADH_N"/>
    <property type="match status" value="1"/>
</dbReference>
<evidence type="ECO:0000256" key="2">
    <source>
        <dbReference type="ARBA" id="ARBA00023002"/>
    </source>
</evidence>
<dbReference type="PANTHER" id="PTHR48106">
    <property type="entry name" value="QUINONE OXIDOREDUCTASE PIG3-RELATED"/>
    <property type="match status" value="1"/>
</dbReference>
<protein>
    <submittedName>
        <fullName evidence="4">NADPH:quinone reductase</fullName>
    </submittedName>
</protein>
<dbReference type="GO" id="GO:0005829">
    <property type="term" value="C:cytosol"/>
    <property type="evidence" value="ECO:0007669"/>
    <property type="project" value="TreeGrafter"/>
</dbReference>
<dbReference type="InterPro" id="IPR013154">
    <property type="entry name" value="ADH-like_N"/>
</dbReference>
<organism evidence="4 5">
    <name type="scientific">Streptomyces misionensis</name>
    <dbReference type="NCBI Taxonomy" id="67331"/>
    <lineage>
        <taxon>Bacteria</taxon>
        <taxon>Bacillati</taxon>
        <taxon>Actinomycetota</taxon>
        <taxon>Actinomycetes</taxon>
        <taxon>Kitasatosporales</taxon>
        <taxon>Streptomycetaceae</taxon>
        <taxon>Streptomyces</taxon>
    </lineage>
</organism>
<evidence type="ECO:0000256" key="1">
    <source>
        <dbReference type="ARBA" id="ARBA00022857"/>
    </source>
</evidence>
<sequence length="327" mass="33927">MTSWVFPTTDPAGPSGLEVEVAMRRVRYESRGGPLFLEETGVPEPGPGQLLVRCAAIGVTLPVVRKVREAAEPIALGGEVAGEVVAAGPGVTRFRSGDLVTGLCFGHGYADYAVLQEAMASPVPEGAGAVDAVALVRSGLVALGALASARPTPGESVLVTAAASGVGHLAVQLARARGAGRVVGAVSDRGKAEFVRSLGADDCIRYSDDSWGDPVDCVVDAVGGDLLTPALAALAPHGRLVAYSSGGGTVRAYDLLVGAKSVIGFQMALIARGRPELYEEWRRELWRLFHEGAVRPVVHARFPLEEAARAHAVIESRANLGKVVLCP</sequence>
<dbReference type="STRING" id="67331.SAMN04490357_6343"/>
<dbReference type="SMART" id="SM00829">
    <property type="entry name" value="PKS_ER"/>
    <property type="match status" value="1"/>
</dbReference>